<dbReference type="SUPFAM" id="SSF53335">
    <property type="entry name" value="S-adenosyl-L-methionine-dependent methyltransferases"/>
    <property type="match status" value="1"/>
</dbReference>
<dbReference type="Proteomes" id="UP000233769">
    <property type="component" value="Chromosome tk0001"/>
</dbReference>
<dbReference type="Gene3D" id="3.40.50.150">
    <property type="entry name" value="Vaccinia Virus protein VP39"/>
    <property type="match status" value="1"/>
</dbReference>
<reference evidence="2" key="1">
    <citation type="submission" date="2017-10" db="EMBL/GenBank/DDBJ databases">
        <authorList>
            <person name="Regsiter A."/>
            <person name="William W."/>
        </authorList>
    </citation>
    <scope>NUCLEOTIDE SEQUENCE [LARGE SCALE GENOMIC DNA]</scope>
</reference>
<evidence type="ECO:0000313" key="1">
    <source>
        <dbReference type="EMBL" id="SOR28757.1"/>
    </source>
</evidence>
<gene>
    <name evidence="1" type="ORF">TK0001_2155</name>
</gene>
<accession>A0A2N9AN18</accession>
<keyword evidence="1" id="KW-0808">Transferase</keyword>
<dbReference type="EMBL" id="LT962688">
    <property type="protein sequence ID" value="SOR28757.1"/>
    <property type="molecule type" value="Genomic_DNA"/>
</dbReference>
<dbReference type="GO" id="GO:0008168">
    <property type="term" value="F:methyltransferase activity"/>
    <property type="evidence" value="ECO:0007669"/>
    <property type="project" value="UniProtKB-KW"/>
</dbReference>
<keyword evidence="1" id="KW-0489">Methyltransferase</keyword>
<proteinExistence type="predicted"/>
<protein>
    <submittedName>
        <fullName evidence="1">Methyltransferase type 11</fullName>
    </submittedName>
</protein>
<name>A0A2N9AN18_METEX</name>
<dbReference type="InterPro" id="IPR029063">
    <property type="entry name" value="SAM-dependent_MTases_sf"/>
</dbReference>
<dbReference type="GO" id="GO:0032259">
    <property type="term" value="P:methylation"/>
    <property type="evidence" value="ECO:0007669"/>
    <property type="project" value="UniProtKB-KW"/>
</dbReference>
<dbReference type="AlphaFoldDB" id="A0A2N9AN18"/>
<sequence length="261" mass="27812">MKQNCTTIRPFSVAPPEASEIGVDPLELYAAGIDTSDYVAHVAPLLRAAVPRIGDLLDVGAGGGQLGQAVRDPLAAWIAIEPNMGMQQRLRALVPPPHLLPVGWQQADLSAGSADTVLAANIAAPLSDAGVFLRQCRAWTRNNVIWLVPAQRGPRGLCLAGCLPPAWHGEDETPGIDVVLSNLPPCDQPSIAARTEWTFSAVVRDVERTSGSLADRLGWALDDGRRRELYEHLAAQAVSVPGGHRLSVPRASALLVWRTAS</sequence>
<organism evidence="1 2">
    <name type="scientific">Methylorubrum extorquens</name>
    <name type="common">Methylobacterium dichloromethanicum</name>
    <name type="synonym">Methylobacterium extorquens</name>
    <dbReference type="NCBI Taxonomy" id="408"/>
    <lineage>
        <taxon>Bacteria</taxon>
        <taxon>Pseudomonadati</taxon>
        <taxon>Pseudomonadota</taxon>
        <taxon>Alphaproteobacteria</taxon>
        <taxon>Hyphomicrobiales</taxon>
        <taxon>Methylobacteriaceae</taxon>
        <taxon>Methylorubrum</taxon>
    </lineage>
</organism>
<evidence type="ECO:0000313" key="2">
    <source>
        <dbReference type="Proteomes" id="UP000233769"/>
    </source>
</evidence>